<dbReference type="GO" id="GO:0009055">
    <property type="term" value="F:electron transfer activity"/>
    <property type="evidence" value="ECO:0007669"/>
    <property type="project" value="InterPro"/>
</dbReference>
<feature type="domain" description="Phytocyanin" evidence="6">
    <location>
        <begin position="181"/>
        <end position="282"/>
    </location>
</feature>
<dbReference type="InterPro" id="IPR003245">
    <property type="entry name" value="Phytocyanin_dom"/>
</dbReference>
<keyword evidence="3" id="KW-1015">Disulfide bond</keyword>
<dbReference type="Gene3D" id="2.60.40.420">
    <property type="entry name" value="Cupredoxins - blue copper proteins"/>
    <property type="match status" value="1"/>
</dbReference>
<evidence type="ECO:0000259" key="6">
    <source>
        <dbReference type="PROSITE" id="PS51485"/>
    </source>
</evidence>
<gene>
    <name evidence="7" type="ORF">HU200_021663</name>
</gene>
<reference evidence="7" key="1">
    <citation type="submission" date="2020-07" db="EMBL/GenBank/DDBJ databases">
        <title>Genome sequence and genetic diversity analysis of an under-domesticated orphan crop, white fonio (Digitaria exilis).</title>
        <authorList>
            <person name="Bennetzen J.L."/>
            <person name="Chen S."/>
            <person name="Ma X."/>
            <person name="Wang X."/>
            <person name="Yssel A.E.J."/>
            <person name="Chaluvadi S.R."/>
            <person name="Johnson M."/>
            <person name="Gangashetty P."/>
            <person name="Hamidou F."/>
            <person name="Sanogo M.D."/>
            <person name="Zwaenepoel A."/>
            <person name="Wallace J."/>
            <person name="Van De Peer Y."/>
            <person name="Van Deynze A."/>
        </authorList>
    </citation>
    <scope>NUCLEOTIDE SEQUENCE</scope>
    <source>
        <tissue evidence="7">Leaves</tissue>
    </source>
</reference>
<dbReference type="PANTHER" id="PTHR33021:SF26">
    <property type="entry name" value="BASIC BLUE PROTEIN"/>
    <property type="match status" value="1"/>
</dbReference>
<keyword evidence="8" id="KW-1185">Reference proteome</keyword>
<evidence type="ECO:0000256" key="2">
    <source>
        <dbReference type="ARBA" id="ARBA00023008"/>
    </source>
</evidence>
<evidence type="ECO:0000313" key="8">
    <source>
        <dbReference type="Proteomes" id="UP000636709"/>
    </source>
</evidence>
<evidence type="ECO:0000256" key="5">
    <source>
        <dbReference type="SAM" id="MobiDB-lite"/>
    </source>
</evidence>
<feature type="region of interest" description="Disordered" evidence="5">
    <location>
        <begin position="98"/>
        <end position="131"/>
    </location>
</feature>
<comment type="caution">
    <text evidence="7">The sequence shown here is derived from an EMBL/GenBank/DDBJ whole genome shotgun (WGS) entry which is preliminary data.</text>
</comment>
<dbReference type="OrthoDB" id="1934652at2759"/>
<dbReference type="Pfam" id="PF02298">
    <property type="entry name" value="Cu_bind_like"/>
    <property type="match status" value="1"/>
</dbReference>
<evidence type="ECO:0000313" key="7">
    <source>
        <dbReference type="EMBL" id="KAF8723700.1"/>
    </source>
</evidence>
<dbReference type="InterPro" id="IPR008972">
    <property type="entry name" value="Cupredoxin"/>
</dbReference>
<dbReference type="FunFam" id="2.60.40.420:FF:000013">
    <property type="entry name" value="basic blue protein-like"/>
    <property type="match status" value="1"/>
</dbReference>
<dbReference type="AlphaFoldDB" id="A0A835EZG3"/>
<keyword evidence="2" id="KW-0186">Copper</keyword>
<evidence type="ECO:0000256" key="4">
    <source>
        <dbReference type="ARBA" id="ARBA00082491"/>
    </source>
</evidence>
<dbReference type="CDD" id="cd04216">
    <property type="entry name" value="Phytocyanin"/>
    <property type="match status" value="1"/>
</dbReference>
<feature type="compositionally biased region" description="Basic residues" evidence="5">
    <location>
        <begin position="98"/>
        <end position="111"/>
    </location>
</feature>
<evidence type="ECO:0000256" key="3">
    <source>
        <dbReference type="ARBA" id="ARBA00023157"/>
    </source>
</evidence>
<dbReference type="InterPro" id="IPR028871">
    <property type="entry name" value="BlueCu_1_BS"/>
</dbReference>
<sequence>MRRHYDAPDLTQCKHKPVDMAQNVVAPAWIVDLGRLTLDVYQEVLPNLRSTLSAGLLLATTGRQELSVPNRRTRKEGVSNAFTRSLFIRSSLLDRHTRTRSTHARYKRPRGRGALAANRQSPRSKLAKPSSWSPVRFGLYEHGGPRSNGDSNGGALAVASVALLCAAAAILAPATPAEAGTTYLVGDAAGWTHNVDYGQWLAGKTFHAGDMLVFKYNATYHEVAWVSKGGYRHCVVSPQGGRAPVYRTGYDTVRLPSGTHYFICGSPGHCQAGMKLAVKAAPGIRSNRVVALHVPATADFMLPPHGGVA</sequence>
<dbReference type="GO" id="GO:0005886">
    <property type="term" value="C:plasma membrane"/>
    <property type="evidence" value="ECO:0007669"/>
    <property type="project" value="TreeGrafter"/>
</dbReference>
<accession>A0A835EZG3</accession>
<dbReference type="EMBL" id="JACEFO010001666">
    <property type="protein sequence ID" value="KAF8723700.1"/>
    <property type="molecule type" value="Genomic_DNA"/>
</dbReference>
<dbReference type="SUPFAM" id="SSF49503">
    <property type="entry name" value="Cupredoxins"/>
    <property type="match status" value="1"/>
</dbReference>
<dbReference type="PROSITE" id="PS51485">
    <property type="entry name" value="PHYTOCYANIN"/>
    <property type="match status" value="1"/>
</dbReference>
<organism evidence="7 8">
    <name type="scientific">Digitaria exilis</name>
    <dbReference type="NCBI Taxonomy" id="1010633"/>
    <lineage>
        <taxon>Eukaryota</taxon>
        <taxon>Viridiplantae</taxon>
        <taxon>Streptophyta</taxon>
        <taxon>Embryophyta</taxon>
        <taxon>Tracheophyta</taxon>
        <taxon>Spermatophyta</taxon>
        <taxon>Magnoliopsida</taxon>
        <taxon>Liliopsida</taxon>
        <taxon>Poales</taxon>
        <taxon>Poaceae</taxon>
        <taxon>PACMAD clade</taxon>
        <taxon>Panicoideae</taxon>
        <taxon>Panicodae</taxon>
        <taxon>Paniceae</taxon>
        <taxon>Anthephorinae</taxon>
        <taxon>Digitaria</taxon>
    </lineage>
</organism>
<dbReference type="PANTHER" id="PTHR33021">
    <property type="entry name" value="BLUE COPPER PROTEIN"/>
    <property type="match status" value="1"/>
</dbReference>
<name>A0A835EZG3_9POAL</name>
<dbReference type="Proteomes" id="UP000636709">
    <property type="component" value="Unassembled WGS sequence"/>
</dbReference>
<dbReference type="GO" id="GO:0046872">
    <property type="term" value="F:metal ion binding"/>
    <property type="evidence" value="ECO:0007669"/>
    <property type="project" value="UniProtKB-KW"/>
</dbReference>
<dbReference type="InterPro" id="IPR039391">
    <property type="entry name" value="Phytocyanin-like"/>
</dbReference>
<protein>
    <recommendedName>
        <fullName evidence="4">Plantacyanin</fullName>
    </recommendedName>
</protein>
<dbReference type="PROSITE" id="PS00196">
    <property type="entry name" value="COPPER_BLUE"/>
    <property type="match status" value="1"/>
</dbReference>
<proteinExistence type="predicted"/>
<keyword evidence="1" id="KW-0479">Metal-binding</keyword>
<evidence type="ECO:0000256" key="1">
    <source>
        <dbReference type="ARBA" id="ARBA00022723"/>
    </source>
</evidence>